<sequence>MRSGPRSGVHWWNVYADPEAWERQGPAAAALVGWMADHLTQPHPELGRPGPVCPFVRHSADRQVVWAGCASGGDGLTEERMHRVLDDAFEVYRALRQENPSETARSTLITLFPDLTRHDLIDAVHAARKTEIVGQGLMLGQFYPGCPVPGLWNRDFHPLDAPVPMLVLRPMMSTDFPFLVARTDWLYAYFTRFAPDLPRTLRWAVAERMLVSGQAAGDITDLRVHSADEHAR</sequence>
<reference evidence="2 3" key="1">
    <citation type="submission" date="2018-06" db="EMBL/GenBank/DDBJ databases">
        <authorList>
            <consortium name="Pathogen Informatics"/>
            <person name="Doyle S."/>
        </authorList>
    </citation>
    <scope>NUCLEOTIDE SEQUENCE [LARGE SCALE GENOMIC DNA]</scope>
    <source>
        <strain evidence="2 3">NCTC1934</strain>
    </source>
</reference>
<name>A0A378YUN0_9NOCA</name>
<gene>
    <name evidence="2" type="ORF">NCTC1934_04320</name>
</gene>
<evidence type="ECO:0000313" key="3">
    <source>
        <dbReference type="Proteomes" id="UP000255467"/>
    </source>
</evidence>
<evidence type="ECO:0000313" key="2">
    <source>
        <dbReference type="EMBL" id="SUA80518.1"/>
    </source>
</evidence>
<dbReference type="STRING" id="1406858.GCA_000710895_06395"/>
<accession>A0A378YUN0</accession>
<dbReference type="EMBL" id="UGRY01000002">
    <property type="protein sequence ID" value="SUA80518.1"/>
    <property type="molecule type" value="Genomic_DNA"/>
</dbReference>
<dbReference type="OrthoDB" id="8420726at2"/>
<dbReference type="RefSeq" id="WP_147287149.1">
    <property type="nucleotide sequence ID" value="NZ_JADLRH010000003.1"/>
</dbReference>
<dbReference type="AlphaFoldDB" id="A0A378YUN0"/>
<keyword evidence="3" id="KW-1185">Reference proteome</keyword>
<dbReference type="Proteomes" id="UP000255467">
    <property type="component" value="Unassembled WGS sequence"/>
</dbReference>
<evidence type="ECO:0000259" key="1">
    <source>
        <dbReference type="Pfam" id="PF21780"/>
    </source>
</evidence>
<organism evidence="2 3">
    <name type="scientific">Nocardia otitidiscaviarum</name>
    <dbReference type="NCBI Taxonomy" id="1823"/>
    <lineage>
        <taxon>Bacteria</taxon>
        <taxon>Bacillati</taxon>
        <taxon>Actinomycetota</taxon>
        <taxon>Actinomycetes</taxon>
        <taxon>Mycobacteriales</taxon>
        <taxon>Nocardiaceae</taxon>
        <taxon>Nocardia</taxon>
    </lineage>
</organism>
<dbReference type="Pfam" id="PF21780">
    <property type="entry name" value="DUF6875"/>
    <property type="match status" value="1"/>
</dbReference>
<dbReference type="InterPro" id="IPR049240">
    <property type="entry name" value="DUF6875"/>
</dbReference>
<feature type="domain" description="DUF6875" evidence="1">
    <location>
        <begin position="30"/>
        <end position="202"/>
    </location>
</feature>
<proteinExistence type="predicted"/>
<protein>
    <recommendedName>
        <fullName evidence="1">DUF6875 domain-containing protein</fullName>
    </recommendedName>
</protein>